<evidence type="ECO:0000313" key="7">
    <source>
        <dbReference type="Proteomes" id="UP000094501"/>
    </source>
</evidence>
<dbReference type="GO" id="GO:0003841">
    <property type="term" value="F:1-acylglycerol-3-phosphate O-acyltransferase activity"/>
    <property type="evidence" value="ECO:0007669"/>
    <property type="project" value="TreeGrafter"/>
</dbReference>
<name>A0A1E3W447_9HYPH</name>
<dbReference type="Proteomes" id="UP000094501">
    <property type="component" value="Unassembled WGS sequence"/>
</dbReference>
<dbReference type="SMART" id="SM00563">
    <property type="entry name" value="PlsC"/>
    <property type="match status" value="1"/>
</dbReference>
<dbReference type="PANTHER" id="PTHR10434:SF11">
    <property type="entry name" value="1-ACYL-SN-GLYCEROL-3-PHOSPHATE ACYLTRANSFERASE"/>
    <property type="match status" value="1"/>
</dbReference>
<dbReference type="InterPro" id="IPR002123">
    <property type="entry name" value="Plipid/glycerol_acylTrfase"/>
</dbReference>
<dbReference type="Pfam" id="PF01553">
    <property type="entry name" value="Acyltransferase"/>
    <property type="match status" value="1"/>
</dbReference>
<organism evidence="6 7">
    <name type="scientific">Methyloceanibacter methanicus</name>
    <dbReference type="NCBI Taxonomy" id="1774968"/>
    <lineage>
        <taxon>Bacteria</taxon>
        <taxon>Pseudomonadati</taxon>
        <taxon>Pseudomonadota</taxon>
        <taxon>Alphaproteobacteria</taxon>
        <taxon>Hyphomicrobiales</taxon>
        <taxon>Hyphomicrobiaceae</taxon>
        <taxon>Methyloceanibacter</taxon>
    </lineage>
</organism>
<gene>
    <name evidence="6" type="ORF">AUC68_15260</name>
</gene>
<reference evidence="6 7" key="1">
    <citation type="journal article" date="2016" name="Environ. Microbiol.">
        <title>New Methyloceanibacter diversity from North Sea sediments includes methanotroph containing solely the soluble methane monooxygenase.</title>
        <authorList>
            <person name="Vekeman B."/>
            <person name="Kerckhof F.M."/>
            <person name="Cremers G."/>
            <person name="de Vos P."/>
            <person name="Vandamme P."/>
            <person name="Boon N."/>
            <person name="Op den Camp H.J."/>
            <person name="Heylen K."/>
        </authorList>
    </citation>
    <scope>NUCLEOTIDE SEQUENCE [LARGE SCALE GENOMIC DNA]</scope>
    <source>
        <strain evidence="6 7">R-67174</strain>
    </source>
</reference>
<keyword evidence="2 6" id="KW-0808">Transferase</keyword>
<evidence type="ECO:0000313" key="6">
    <source>
        <dbReference type="EMBL" id="ODS00588.1"/>
    </source>
</evidence>
<dbReference type="RefSeq" id="WP_069436487.1">
    <property type="nucleotide sequence ID" value="NZ_LPWG01000005.1"/>
</dbReference>
<keyword evidence="4" id="KW-0812">Transmembrane</keyword>
<feature type="transmembrane region" description="Helical" evidence="4">
    <location>
        <begin position="6"/>
        <end position="27"/>
    </location>
</feature>
<sequence length="221" mass="23846">MNALTRLARFLFFAVLVRGVILLALGLTVRHRERLPQEGPAILAANHNSHLDTLALMSLMPLPLLPKLRPVAAADYFLTGKVRSWFAREIVGIVPLERAKVRKGANPLAPLEAALDRGEILILFPEGSRGAPEALGRFKTGIGQLAAARTDVPVIPVYMHGFGKALPRGSALLVPFNCTVSVGEALRGSGLDGVGTRHDFMAVYEARMAALADQETVPDWD</sequence>
<evidence type="ECO:0000256" key="3">
    <source>
        <dbReference type="ARBA" id="ARBA00023315"/>
    </source>
</evidence>
<evidence type="ECO:0000256" key="4">
    <source>
        <dbReference type="SAM" id="Phobius"/>
    </source>
</evidence>
<proteinExistence type="predicted"/>
<comment type="pathway">
    <text evidence="1">Lipid metabolism.</text>
</comment>
<keyword evidence="4" id="KW-0472">Membrane</keyword>
<dbReference type="SUPFAM" id="SSF69593">
    <property type="entry name" value="Glycerol-3-phosphate (1)-acyltransferase"/>
    <property type="match status" value="1"/>
</dbReference>
<dbReference type="GO" id="GO:0006654">
    <property type="term" value="P:phosphatidic acid biosynthetic process"/>
    <property type="evidence" value="ECO:0007669"/>
    <property type="project" value="TreeGrafter"/>
</dbReference>
<protein>
    <submittedName>
        <fullName evidence="6">Glycerol acyltransferase</fullName>
    </submittedName>
</protein>
<evidence type="ECO:0000256" key="1">
    <source>
        <dbReference type="ARBA" id="ARBA00005189"/>
    </source>
</evidence>
<evidence type="ECO:0000256" key="2">
    <source>
        <dbReference type="ARBA" id="ARBA00022679"/>
    </source>
</evidence>
<dbReference type="OrthoDB" id="9808424at2"/>
<keyword evidence="7" id="KW-1185">Reference proteome</keyword>
<dbReference type="EMBL" id="LPWG01000005">
    <property type="protein sequence ID" value="ODS00588.1"/>
    <property type="molecule type" value="Genomic_DNA"/>
</dbReference>
<accession>A0A1E3W447</accession>
<feature type="domain" description="Phospholipid/glycerol acyltransferase" evidence="5">
    <location>
        <begin position="41"/>
        <end position="162"/>
    </location>
</feature>
<dbReference type="PANTHER" id="PTHR10434">
    <property type="entry name" value="1-ACYL-SN-GLYCEROL-3-PHOSPHATE ACYLTRANSFERASE"/>
    <property type="match status" value="1"/>
</dbReference>
<dbReference type="STRING" id="1774968.AUC68_15260"/>
<keyword evidence="3 6" id="KW-0012">Acyltransferase</keyword>
<keyword evidence="4" id="KW-1133">Transmembrane helix</keyword>
<dbReference type="AlphaFoldDB" id="A0A1E3W447"/>
<evidence type="ECO:0000259" key="5">
    <source>
        <dbReference type="SMART" id="SM00563"/>
    </source>
</evidence>
<comment type="caution">
    <text evidence="6">The sequence shown here is derived from an EMBL/GenBank/DDBJ whole genome shotgun (WGS) entry which is preliminary data.</text>
</comment>
<dbReference type="CDD" id="cd07989">
    <property type="entry name" value="LPLAT_AGPAT-like"/>
    <property type="match status" value="1"/>
</dbReference>